<dbReference type="GO" id="GO:0016740">
    <property type="term" value="F:transferase activity"/>
    <property type="evidence" value="ECO:0007669"/>
    <property type="project" value="UniProtKB-KW"/>
</dbReference>
<dbReference type="RefSeq" id="XP_002291975.1">
    <property type="nucleotide sequence ID" value="XM_002291939.1"/>
</dbReference>
<evidence type="ECO:0000256" key="3">
    <source>
        <dbReference type="ARBA" id="ARBA00023277"/>
    </source>
</evidence>
<keyword evidence="5" id="KW-1133">Transmembrane helix</keyword>
<dbReference type="Proteomes" id="UP000001449">
    <property type="component" value="Chromosome 8"/>
</dbReference>
<dbReference type="OMA" id="DCALAIP"/>
<keyword evidence="3" id="KW-0119">Carbohydrate metabolism</keyword>
<dbReference type="InterPro" id="IPR019378">
    <property type="entry name" value="GDP-Fuc_O-FucTrfase"/>
</dbReference>
<keyword evidence="7" id="KW-1185">Reference proteome</keyword>
<organism evidence="6 7">
    <name type="scientific">Thalassiosira pseudonana</name>
    <name type="common">Marine diatom</name>
    <name type="synonym">Cyclotella nana</name>
    <dbReference type="NCBI Taxonomy" id="35128"/>
    <lineage>
        <taxon>Eukaryota</taxon>
        <taxon>Sar</taxon>
        <taxon>Stramenopiles</taxon>
        <taxon>Ochrophyta</taxon>
        <taxon>Bacillariophyta</taxon>
        <taxon>Coscinodiscophyceae</taxon>
        <taxon>Thalassiosirophycidae</taxon>
        <taxon>Thalassiosirales</taxon>
        <taxon>Thalassiosiraceae</taxon>
        <taxon>Thalassiosira</taxon>
    </lineage>
</organism>
<dbReference type="eggNOG" id="ENOG502S0D4">
    <property type="taxonomic scope" value="Eukaryota"/>
</dbReference>
<feature type="region of interest" description="Disordered" evidence="4">
    <location>
        <begin position="1"/>
        <end position="28"/>
    </location>
</feature>
<evidence type="ECO:0000313" key="7">
    <source>
        <dbReference type="Proteomes" id="UP000001449"/>
    </source>
</evidence>
<dbReference type="PANTHER" id="PTHR31469">
    <property type="entry name" value="OS07G0633600 PROTEIN"/>
    <property type="match status" value="1"/>
</dbReference>
<dbReference type="EMBL" id="CM000644">
    <property type="protein sequence ID" value="EED90826.1"/>
    <property type="molecule type" value="Genomic_DNA"/>
</dbReference>
<evidence type="ECO:0000256" key="2">
    <source>
        <dbReference type="ARBA" id="ARBA00023253"/>
    </source>
</evidence>
<feature type="compositionally biased region" description="Polar residues" evidence="4">
    <location>
        <begin position="157"/>
        <end position="174"/>
    </location>
</feature>
<dbReference type="FunFam" id="3.40.50.11340:FF:000013">
    <property type="entry name" value="Uncharacterized protein"/>
    <property type="match status" value="1"/>
</dbReference>
<keyword evidence="5" id="KW-0812">Transmembrane</keyword>
<reference evidence="6 7" key="2">
    <citation type="journal article" date="2008" name="Nature">
        <title>The Phaeodactylum genome reveals the evolutionary history of diatom genomes.</title>
        <authorList>
            <person name="Bowler C."/>
            <person name="Allen A.E."/>
            <person name="Badger J.H."/>
            <person name="Grimwood J."/>
            <person name="Jabbari K."/>
            <person name="Kuo A."/>
            <person name="Maheswari U."/>
            <person name="Martens C."/>
            <person name="Maumus F."/>
            <person name="Otillar R.P."/>
            <person name="Rayko E."/>
            <person name="Salamov A."/>
            <person name="Vandepoele K."/>
            <person name="Beszteri B."/>
            <person name="Gruber A."/>
            <person name="Heijde M."/>
            <person name="Katinka M."/>
            <person name="Mock T."/>
            <person name="Valentin K."/>
            <person name="Verret F."/>
            <person name="Berges J.A."/>
            <person name="Brownlee C."/>
            <person name="Cadoret J.P."/>
            <person name="Chiovitti A."/>
            <person name="Choi C.J."/>
            <person name="Coesel S."/>
            <person name="De Martino A."/>
            <person name="Detter J.C."/>
            <person name="Durkin C."/>
            <person name="Falciatore A."/>
            <person name="Fournet J."/>
            <person name="Haruta M."/>
            <person name="Huysman M.J."/>
            <person name="Jenkins B.D."/>
            <person name="Jiroutova K."/>
            <person name="Jorgensen R.E."/>
            <person name="Joubert Y."/>
            <person name="Kaplan A."/>
            <person name="Kroger N."/>
            <person name="Kroth P.G."/>
            <person name="La Roche J."/>
            <person name="Lindquist E."/>
            <person name="Lommer M."/>
            <person name="Martin-Jezequel V."/>
            <person name="Lopez P.J."/>
            <person name="Lucas S."/>
            <person name="Mangogna M."/>
            <person name="McGinnis K."/>
            <person name="Medlin L.K."/>
            <person name="Montsant A."/>
            <person name="Oudot-Le Secq M.P."/>
            <person name="Napoli C."/>
            <person name="Obornik M."/>
            <person name="Parker M.S."/>
            <person name="Petit J.L."/>
            <person name="Porcel B.M."/>
            <person name="Poulsen N."/>
            <person name="Robison M."/>
            <person name="Rychlewski L."/>
            <person name="Rynearson T.A."/>
            <person name="Schmutz J."/>
            <person name="Shapiro H."/>
            <person name="Siaut M."/>
            <person name="Stanley M."/>
            <person name="Sussman M.R."/>
            <person name="Taylor A.R."/>
            <person name="Vardi A."/>
            <person name="von Dassow P."/>
            <person name="Vyverman W."/>
            <person name="Willis A."/>
            <person name="Wyrwicz L.S."/>
            <person name="Rokhsar D.S."/>
            <person name="Weissenbach J."/>
            <person name="Armbrust E.V."/>
            <person name="Green B.R."/>
            <person name="Van de Peer Y."/>
            <person name="Grigoriev I.V."/>
        </authorList>
    </citation>
    <scope>NUCLEOTIDE SEQUENCE [LARGE SCALE GENOMIC DNA]</scope>
    <source>
        <strain evidence="6 7">CCMP1335</strain>
    </source>
</reference>
<dbReference type="Gene3D" id="3.40.50.11350">
    <property type="match status" value="1"/>
</dbReference>
<evidence type="ECO:0000256" key="5">
    <source>
        <dbReference type="SAM" id="Phobius"/>
    </source>
</evidence>
<dbReference type="KEGG" id="tps:THAPSDRAFT_7471"/>
<keyword evidence="1" id="KW-0808">Transferase</keyword>
<dbReference type="PaxDb" id="35128-Thaps7471"/>
<sequence length="686" mass="78374">MTGLKKKNLPITNPSSSNTTPSSTQHATCIPKRRSDALLLILGISVFIFAVLHITWHSQHLHSTTHAHNSGLKNKLDGFVRETKGERIRGADELTGERSYEKSLQMSGSGNKVKDDSSTIDHHVNKSASDANTNHSQPIKAVTENNALVDSKGIDVTQHTSSQSNNERNNTKPNSAVRPVADSNNKHNNTKTNSEVHPVAHLNCVDHGGPQDQTIIDEMVFWSDIPSDASYVSPMYDANAPEKYLTFEPDHGGWNNIRMAMETALVMSHAMGRTLVLPAEQGMYLLSKSDREQKRHFGFNDFFHLDSIALEHKGFKVITMEEFLTREGVTGRLRNKDTNQIMYPPHNQTDYNGADTGTGNLFQYLRQIAVTPTWEPWDCALAIPSSTDQKAVDELNNTLHSIMDGSYGKKKPTLEEFNGHPTPVNASMAERMREMLADREQLCIYDKPLQEANVIHLKVHAGVRLLTHFYAFIFFADWKQDLWSKRFVRDHLRYVDDIVCAAARVVEAVRQHARKNVNYKASNEEGIYDGMHVRRGDFQYPPVLLPAEQLYDLSKEELSENATLYIATDERNKTWFEPFKKHYDVVFLDDFLHVIPDVNTNYYGMIDQLVSYKSRVFYGYVNRMRGYYIAKHKREGWEDGTMQSYYFTPAERKLQMRTYIPVRKPIYCKEFAVAWRDIDKGIEELA</sequence>
<feature type="compositionally biased region" description="Basic and acidic residues" evidence="4">
    <location>
        <begin position="83"/>
        <end position="101"/>
    </location>
</feature>
<protein>
    <submittedName>
        <fullName evidence="6">Uncharacterized protein</fullName>
    </submittedName>
</protein>
<gene>
    <name evidence="6" type="ORF">THAPSDRAFT_7471</name>
</gene>
<evidence type="ECO:0000256" key="4">
    <source>
        <dbReference type="SAM" id="MobiDB-lite"/>
    </source>
</evidence>
<evidence type="ECO:0000256" key="1">
    <source>
        <dbReference type="ARBA" id="ARBA00022679"/>
    </source>
</evidence>
<reference evidence="6 7" key="1">
    <citation type="journal article" date="2004" name="Science">
        <title>The genome of the diatom Thalassiosira pseudonana: ecology, evolution, and metabolism.</title>
        <authorList>
            <person name="Armbrust E.V."/>
            <person name="Berges J.A."/>
            <person name="Bowler C."/>
            <person name="Green B.R."/>
            <person name="Martinez D."/>
            <person name="Putnam N.H."/>
            <person name="Zhou S."/>
            <person name="Allen A.E."/>
            <person name="Apt K.E."/>
            <person name="Bechner M."/>
            <person name="Brzezinski M.A."/>
            <person name="Chaal B.K."/>
            <person name="Chiovitti A."/>
            <person name="Davis A.K."/>
            <person name="Demarest M.S."/>
            <person name="Detter J.C."/>
            <person name="Glavina T."/>
            <person name="Goodstein D."/>
            <person name="Hadi M.Z."/>
            <person name="Hellsten U."/>
            <person name="Hildebrand M."/>
            <person name="Jenkins B.D."/>
            <person name="Jurka J."/>
            <person name="Kapitonov V.V."/>
            <person name="Kroger N."/>
            <person name="Lau W.W."/>
            <person name="Lane T.W."/>
            <person name="Larimer F.W."/>
            <person name="Lippmeier J.C."/>
            <person name="Lucas S."/>
            <person name="Medina M."/>
            <person name="Montsant A."/>
            <person name="Obornik M."/>
            <person name="Parker M.S."/>
            <person name="Palenik B."/>
            <person name="Pazour G.J."/>
            <person name="Richardson P.M."/>
            <person name="Rynearson T.A."/>
            <person name="Saito M.A."/>
            <person name="Schwartz D.C."/>
            <person name="Thamatrakoln K."/>
            <person name="Valentin K."/>
            <person name="Vardi A."/>
            <person name="Wilkerson F.P."/>
            <person name="Rokhsar D.S."/>
        </authorList>
    </citation>
    <scope>NUCLEOTIDE SEQUENCE [LARGE SCALE GENOMIC DNA]</scope>
    <source>
        <strain evidence="6 7">CCMP1335</strain>
    </source>
</reference>
<dbReference type="GO" id="GO:0006004">
    <property type="term" value="P:fucose metabolic process"/>
    <property type="evidence" value="ECO:0007669"/>
    <property type="project" value="UniProtKB-KW"/>
</dbReference>
<keyword evidence="2" id="KW-0294">Fucose metabolism</keyword>
<dbReference type="Pfam" id="PF10250">
    <property type="entry name" value="O-FucT"/>
    <property type="match status" value="1"/>
</dbReference>
<name>B8C6L6_THAPS</name>
<evidence type="ECO:0000313" key="6">
    <source>
        <dbReference type="EMBL" id="EED90826.1"/>
    </source>
</evidence>
<feature type="compositionally biased region" description="Polar residues" evidence="4">
    <location>
        <begin position="126"/>
        <end position="139"/>
    </location>
</feature>
<feature type="compositionally biased region" description="Low complexity" evidence="4">
    <location>
        <begin position="12"/>
        <end position="24"/>
    </location>
</feature>
<dbReference type="PANTHER" id="PTHR31469:SF8">
    <property type="entry name" value="OS07G0641000 PROTEIN"/>
    <property type="match status" value="1"/>
</dbReference>
<feature type="region of interest" description="Disordered" evidence="4">
    <location>
        <begin position="156"/>
        <end position="193"/>
    </location>
</feature>
<dbReference type="AlphaFoldDB" id="B8C6L6"/>
<dbReference type="InParanoid" id="B8C6L6"/>
<dbReference type="CDD" id="cd11296">
    <property type="entry name" value="O-FucT_like"/>
    <property type="match status" value="2"/>
</dbReference>
<feature type="region of interest" description="Disordered" evidence="4">
    <location>
        <begin position="83"/>
        <end position="139"/>
    </location>
</feature>
<dbReference type="Gene3D" id="3.40.50.11340">
    <property type="match status" value="1"/>
</dbReference>
<feature type="transmembrane region" description="Helical" evidence="5">
    <location>
        <begin position="37"/>
        <end position="56"/>
    </location>
</feature>
<accession>B8C6L6</accession>
<dbReference type="FunFam" id="3.40.50.11350:FF:000014">
    <property type="entry name" value="Uncharacterized protein"/>
    <property type="match status" value="1"/>
</dbReference>
<proteinExistence type="predicted"/>
<feature type="compositionally biased region" description="Basic and acidic residues" evidence="4">
    <location>
        <begin position="112"/>
        <end position="124"/>
    </location>
</feature>
<dbReference type="GeneID" id="7450118"/>
<keyword evidence="5" id="KW-0472">Membrane</keyword>
<dbReference type="HOGENOM" id="CLU_025546_0_0_1"/>